<dbReference type="InterPro" id="IPR001254">
    <property type="entry name" value="Trypsin_dom"/>
</dbReference>
<name>A0A8J5MZM1_HOMAM</name>
<evidence type="ECO:0000313" key="12">
    <source>
        <dbReference type="Proteomes" id="UP000747542"/>
    </source>
</evidence>
<dbReference type="PROSITE" id="PS00134">
    <property type="entry name" value="TRYPSIN_HIS"/>
    <property type="match status" value="1"/>
</dbReference>
<dbReference type="SMART" id="SM00020">
    <property type="entry name" value="Tryp_SPc"/>
    <property type="match status" value="1"/>
</dbReference>
<dbReference type="SUPFAM" id="SSF50494">
    <property type="entry name" value="Trypsin-like serine proteases"/>
    <property type="match status" value="1"/>
</dbReference>
<keyword evidence="3" id="KW-0645">Protease</keyword>
<feature type="signal peptide" evidence="9">
    <location>
        <begin position="1"/>
        <end position="18"/>
    </location>
</feature>
<comment type="caution">
    <text evidence="11">The sequence shown here is derived from an EMBL/GenBank/DDBJ whole genome shotgun (WGS) entry which is preliminary data.</text>
</comment>
<dbReference type="Pfam" id="PF00089">
    <property type="entry name" value="Trypsin"/>
    <property type="match status" value="1"/>
</dbReference>
<evidence type="ECO:0000256" key="6">
    <source>
        <dbReference type="ARBA" id="ARBA00022825"/>
    </source>
</evidence>
<dbReference type="CDD" id="cd00190">
    <property type="entry name" value="Tryp_SPc"/>
    <property type="match status" value="1"/>
</dbReference>
<protein>
    <submittedName>
        <fullName evidence="11">Trypsin-1-like 4</fullName>
    </submittedName>
</protein>
<organism evidence="11 12">
    <name type="scientific">Homarus americanus</name>
    <name type="common">American lobster</name>
    <dbReference type="NCBI Taxonomy" id="6706"/>
    <lineage>
        <taxon>Eukaryota</taxon>
        <taxon>Metazoa</taxon>
        <taxon>Ecdysozoa</taxon>
        <taxon>Arthropoda</taxon>
        <taxon>Crustacea</taxon>
        <taxon>Multicrustacea</taxon>
        <taxon>Malacostraca</taxon>
        <taxon>Eumalacostraca</taxon>
        <taxon>Eucarida</taxon>
        <taxon>Decapoda</taxon>
        <taxon>Pleocyemata</taxon>
        <taxon>Astacidea</taxon>
        <taxon>Nephropoidea</taxon>
        <taxon>Nephropidae</taxon>
        <taxon>Homarus</taxon>
    </lineage>
</organism>
<keyword evidence="8" id="KW-0325">Glycoprotein</keyword>
<dbReference type="Proteomes" id="UP000747542">
    <property type="component" value="Unassembled WGS sequence"/>
</dbReference>
<evidence type="ECO:0000256" key="8">
    <source>
        <dbReference type="ARBA" id="ARBA00023180"/>
    </source>
</evidence>
<keyword evidence="12" id="KW-1185">Reference proteome</keyword>
<evidence type="ECO:0000256" key="4">
    <source>
        <dbReference type="ARBA" id="ARBA00022729"/>
    </source>
</evidence>
<dbReference type="InterPro" id="IPR009003">
    <property type="entry name" value="Peptidase_S1_PA"/>
</dbReference>
<evidence type="ECO:0000256" key="7">
    <source>
        <dbReference type="ARBA" id="ARBA00023157"/>
    </source>
</evidence>
<keyword evidence="2" id="KW-0964">Secreted</keyword>
<dbReference type="FunFam" id="2.40.10.10:FF:000068">
    <property type="entry name" value="transmembrane protease serine 2"/>
    <property type="match status" value="1"/>
</dbReference>
<evidence type="ECO:0000256" key="2">
    <source>
        <dbReference type="ARBA" id="ARBA00022525"/>
    </source>
</evidence>
<evidence type="ECO:0000256" key="3">
    <source>
        <dbReference type="ARBA" id="ARBA00022670"/>
    </source>
</evidence>
<keyword evidence="6" id="KW-0720">Serine protease</keyword>
<dbReference type="FunFam" id="2.40.10.10:FF:000054">
    <property type="entry name" value="Complement C1r subcomponent"/>
    <property type="match status" value="1"/>
</dbReference>
<dbReference type="InterPro" id="IPR018114">
    <property type="entry name" value="TRYPSIN_HIS"/>
</dbReference>
<dbReference type="PRINTS" id="PR00722">
    <property type="entry name" value="CHYMOTRYPSIN"/>
</dbReference>
<gene>
    <name evidence="11" type="primary">Tryp1-L4</name>
    <name evidence="11" type="ORF">Hamer_G011726</name>
</gene>
<dbReference type="PROSITE" id="PS50240">
    <property type="entry name" value="TRYPSIN_DOM"/>
    <property type="match status" value="1"/>
</dbReference>
<dbReference type="GO" id="GO:0004252">
    <property type="term" value="F:serine-type endopeptidase activity"/>
    <property type="evidence" value="ECO:0007669"/>
    <property type="project" value="InterPro"/>
</dbReference>
<dbReference type="InterPro" id="IPR043504">
    <property type="entry name" value="Peptidase_S1_PA_chymotrypsin"/>
</dbReference>
<feature type="chain" id="PRO_5035281803" evidence="9">
    <location>
        <begin position="19"/>
        <end position="291"/>
    </location>
</feature>
<dbReference type="GO" id="GO:0006508">
    <property type="term" value="P:proteolysis"/>
    <property type="evidence" value="ECO:0007669"/>
    <property type="project" value="UniProtKB-KW"/>
</dbReference>
<dbReference type="InterPro" id="IPR001314">
    <property type="entry name" value="Peptidase_S1A"/>
</dbReference>
<feature type="domain" description="Peptidase S1" evidence="10">
    <location>
        <begin position="49"/>
        <end position="287"/>
    </location>
</feature>
<dbReference type="GO" id="GO:0005615">
    <property type="term" value="C:extracellular space"/>
    <property type="evidence" value="ECO:0007669"/>
    <property type="project" value="TreeGrafter"/>
</dbReference>
<evidence type="ECO:0000313" key="11">
    <source>
        <dbReference type="EMBL" id="KAG7169027.1"/>
    </source>
</evidence>
<keyword evidence="7" id="KW-1015">Disulfide bond</keyword>
<dbReference type="AlphaFoldDB" id="A0A8J5MZM1"/>
<accession>A0A8J5MZM1</accession>
<keyword evidence="5" id="KW-0378">Hydrolase</keyword>
<dbReference type="Gene3D" id="2.40.10.10">
    <property type="entry name" value="Trypsin-like serine proteases"/>
    <property type="match status" value="1"/>
</dbReference>
<evidence type="ECO:0000256" key="9">
    <source>
        <dbReference type="SAM" id="SignalP"/>
    </source>
</evidence>
<evidence type="ECO:0000259" key="10">
    <source>
        <dbReference type="PROSITE" id="PS50240"/>
    </source>
</evidence>
<evidence type="ECO:0000256" key="5">
    <source>
        <dbReference type="ARBA" id="ARBA00022801"/>
    </source>
</evidence>
<dbReference type="EMBL" id="JAHLQT010018664">
    <property type="protein sequence ID" value="KAG7169027.1"/>
    <property type="molecule type" value="Genomic_DNA"/>
</dbReference>
<comment type="subcellular location">
    <subcellularLocation>
        <location evidence="1">Secreted</location>
    </subcellularLocation>
</comment>
<keyword evidence="4 9" id="KW-0732">Signal</keyword>
<dbReference type="PANTHER" id="PTHR24264">
    <property type="entry name" value="TRYPSIN-RELATED"/>
    <property type="match status" value="1"/>
</dbReference>
<reference evidence="11" key="1">
    <citation type="journal article" date="2021" name="Sci. Adv.">
        <title>The American lobster genome reveals insights on longevity, neural, and immune adaptations.</title>
        <authorList>
            <person name="Polinski J.M."/>
            <person name="Zimin A.V."/>
            <person name="Clark K.F."/>
            <person name="Kohn A.B."/>
            <person name="Sadowski N."/>
            <person name="Timp W."/>
            <person name="Ptitsyn A."/>
            <person name="Khanna P."/>
            <person name="Romanova D.Y."/>
            <person name="Williams P."/>
            <person name="Greenwood S.J."/>
            <person name="Moroz L.L."/>
            <person name="Walt D.R."/>
            <person name="Bodnar A.G."/>
        </authorList>
    </citation>
    <scope>NUCLEOTIDE SEQUENCE</scope>
    <source>
        <strain evidence="11">GMGI-L3</strain>
    </source>
</reference>
<sequence>MTTALLICECCLPVPFLSLLLYRDELQVSSTQGVLVGVLAESSSHRVRIAGGHDAQKGDYPWLVSIQATNFQQSWPLCSGVLLTPEWVLTAAHCLDSEKPEWLWVVSGEYDTTIDEGTEQHLYVDYFIKHPEYTYWEMPYHNDVGLVHLSTPATLDLYTDVAPVPADSSQILTEGRCQEAGWGATKDGGPAATILQWTEVPLLIPDYCEDAYSFPPDPNALCAGNLQGGVGACTGDNGGGLVCEDPETGAYIVGGIMSWREGCARKNLPAVYMSVARYRDWIIGTINQPQL</sequence>
<dbReference type="PANTHER" id="PTHR24264:SF65">
    <property type="entry name" value="SRCR DOMAIN-CONTAINING PROTEIN"/>
    <property type="match status" value="1"/>
</dbReference>
<evidence type="ECO:0000256" key="1">
    <source>
        <dbReference type="ARBA" id="ARBA00004613"/>
    </source>
</evidence>
<proteinExistence type="predicted"/>
<dbReference type="InterPro" id="IPR050127">
    <property type="entry name" value="Serine_Proteases_S1"/>
</dbReference>